<protein>
    <recommendedName>
        <fullName evidence="3">Phosphatidate cytidylyltransferase</fullName>
    </recommendedName>
</protein>
<keyword evidence="1" id="KW-1133">Transmembrane helix</keyword>
<name>A0A7C2K072_9PLAN</name>
<dbReference type="PANTHER" id="PTHR31303">
    <property type="entry name" value="CTP-DEPENDENT DIACYLGLYCEROL KINASE 1"/>
    <property type="match status" value="1"/>
</dbReference>
<evidence type="ECO:0000313" key="2">
    <source>
        <dbReference type="EMBL" id="HEN17084.1"/>
    </source>
</evidence>
<dbReference type="AlphaFoldDB" id="A0A7C2K072"/>
<comment type="caution">
    <text evidence="2">The sequence shown here is derived from an EMBL/GenBank/DDBJ whole genome shotgun (WGS) entry which is preliminary data.</text>
</comment>
<reference evidence="2" key="1">
    <citation type="journal article" date="2020" name="mSystems">
        <title>Genome- and Community-Level Interaction Insights into Carbon Utilization and Element Cycling Functions of Hydrothermarchaeota in Hydrothermal Sediment.</title>
        <authorList>
            <person name="Zhou Z."/>
            <person name="Liu Y."/>
            <person name="Xu W."/>
            <person name="Pan J."/>
            <person name="Luo Z.H."/>
            <person name="Li M."/>
        </authorList>
    </citation>
    <scope>NUCLEOTIDE SEQUENCE [LARGE SCALE GENOMIC DNA]</scope>
    <source>
        <strain evidence="2">SpSt-339</strain>
    </source>
</reference>
<keyword evidence="1" id="KW-0472">Membrane</keyword>
<feature type="transmembrane region" description="Helical" evidence="1">
    <location>
        <begin position="138"/>
        <end position="159"/>
    </location>
</feature>
<feature type="transmembrane region" description="Helical" evidence="1">
    <location>
        <begin position="56"/>
        <end position="73"/>
    </location>
</feature>
<accession>A0A7C2K072</accession>
<feature type="transmembrane region" description="Helical" evidence="1">
    <location>
        <begin position="196"/>
        <end position="215"/>
    </location>
</feature>
<organism evidence="2">
    <name type="scientific">Schlesneria paludicola</name>
    <dbReference type="NCBI Taxonomy" id="360056"/>
    <lineage>
        <taxon>Bacteria</taxon>
        <taxon>Pseudomonadati</taxon>
        <taxon>Planctomycetota</taxon>
        <taxon>Planctomycetia</taxon>
        <taxon>Planctomycetales</taxon>
        <taxon>Planctomycetaceae</taxon>
        <taxon>Schlesneria</taxon>
    </lineage>
</organism>
<dbReference type="PANTHER" id="PTHR31303:SF1">
    <property type="entry name" value="CTP-DEPENDENT DIACYLGLYCEROL KINASE 1"/>
    <property type="match status" value="1"/>
</dbReference>
<evidence type="ECO:0008006" key="3">
    <source>
        <dbReference type="Google" id="ProtNLM"/>
    </source>
</evidence>
<proteinExistence type="predicted"/>
<feature type="transmembrane region" description="Helical" evidence="1">
    <location>
        <begin position="171"/>
        <end position="190"/>
    </location>
</feature>
<gene>
    <name evidence="2" type="ORF">ENQ76_16620</name>
</gene>
<feature type="transmembrane region" description="Helical" evidence="1">
    <location>
        <begin position="227"/>
        <end position="245"/>
    </location>
</feature>
<dbReference type="InterPro" id="IPR037997">
    <property type="entry name" value="Dgk1-like"/>
</dbReference>
<sequence length="246" mass="26246">MLDPRPKGAIQTVAGTGLPGTVELTTRRTVTAATWTWPSLGGLRHRRLAAPEIRRRLLHMLPGLLPFVLWFIPHPDPWGPILADVVLLLTVAIVGPALIRFSAFARPGERDGRSSVLGYALPILAALCLFRGREELGMMTLAILAFGDGSATLGGMLIGGRRLPWNYEKSWTGLACFLVVGGTMATLVFWGESRPAVTWTQAALVAGGATLIAAIAESVRSRINDNLRVGVISLVVGAVLQALVIS</sequence>
<dbReference type="EMBL" id="DSOK01000456">
    <property type="protein sequence ID" value="HEN17084.1"/>
    <property type="molecule type" value="Genomic_DNA"/>
</dbReference>
<feature type="transmembrane region" description="Helical" evidence="1">
    <location>
        <begin position="116"/>
        <end position="132"/>
    </location>
</feature>
<keyword evidence="1" id="KW-0812">Transmembrane</keyword>
<dbReference type="GO" id="GO:0004143">
    <property type="term" value="F:ATP-dependent diacylglycerol kinase activity"/>
    <property type="evidence" value="ECO:0007669"/>
    <property type="project" value="InterPro"/>
</dbReference>
<feature type="transmembrane region" description="Helical" evidence="1">
    <location>
        <begin position="85"/>
        <end position="104"/>
    </location>
</feature>
<evidence type="ECO:0000256" key="1">
    <source>
        <dbReference type="SAM" id="Phobius"/>
    </source>
</evidence>